<feature type="transmembrane region" description="Helical" evidence="1">
    <location>
        <begin position="23"/>
        <end position="43"/>
    </location>
</feature>
<evidence type="ECO:0000313" key="2">
    <source>
        <dbReference type="EMBL" id="GIY96166.1"/>
    </source>
</evidence>
<accession>A0AAV4XQA8</accession>
<keyword evidence="3" id="KW-1185">Reference proteome</keyword>
<evidence type="ECO:0000313" key="3">
    <source>
        <dbReference type="Proteomes" id="UP001054945"/>
    </source>
</evidence>
<reference evidence="2 3" key="1">
    <citation type="submission" date="2021-06" db="EMBL/GenBank/DDBJ databases">
        <title>Caerostris extrusa draft genome.</title>
        <authorList>
            <person name="Kono N."/>
            <person name="Arakawa K."/>
        </authorList>
    </citation>
    <scope>NUCLEOTIDE SEQUENCE [LARGE SCALE GENOMIC DNA]</scope>
</reference>
<sequence>MQRAGVPSPGRSRMPLAGEDPPVLVMCAVHPFLIFGLVPIGIWQPRHPLGFLELDNPRVQTVVQKSSATYPHLVAEERFIYLKADISLFPTEI</sequence>
<name>A0AAV4XQA8_CAEEX</name>
<keyword evidence="1" id="KW-0812">Transmembrane</keyword>
<organism evidence="2 3">
    <name type="scientific">Caerostris extrusa</name>
    <name type="common">Bark spider</name>
    <name type="synonym">Caerostris bankana</name>
    <dbReference type="NCBI Taxonomy" id="172846"/>
    <lineage>
        <taxon>Eukaryota</taxon>
        <taxon>Metazoa</taxon>
        <taxon>Ecdysozoa</taxon>
        <taxon>Arthropoda</taxon>
        <taxon>Chelicerata</taxon>
        <taxon>Arachnida</taxon>
        <taxon>Araneae</taxon>
        <taxon>Araneomorphae</taxon>
        <taxon>Entelegynae</taxon>
        <taxon>Araneoidea</taxon>
        <taxon>Araneidae</taxon>
        <taxon>Caerostris</taxon>
    </lineage>
</organism>
<proteinExistence type="predicted"/>
<dbReference type="Proteomes" id="UP001054945">
    <property type="component" value="Unassembled WGS sequence"/>
</dbReference>
<protein>
    <submittedName>
        <fullName evidence="2">Uncharacterized protein</fullName>
    </submittedName>
</protein>
<evidence type="ECO:0000256" key="1">
    <source>
        <dbReference type="SAM" id="Phobius"/>
    </source>
</evidence>
<keyword evidence="1" id="KW-0472">Membrane</keyword>
<comment type="caution">
    <text evidence="2">The sequence shown here is derived from an EMBL/GenBank/DDBJ whole genome shotgun (WGS) entry which is preliminary data.</text>
</comment>
<gene>
    <name evidence="2" type="ORF">CEXT_140281</name>
</gene>
<keyword evidence="1" id="KW-1133">Transmembrane helix</keyword>
<dbReference type="AlphaFoldDB" id="A0AAV4XQA8"/>
<dbReference type="EMBL" id="BPLR01018016">
    <property type="protein sequence ID" value="GIY96166.1"/>
    <property type="molecule type" value="Genomic_DNA"/>
</dbReference>